<dbReference type="PANTHER" id="PTHR37015:SF2">
    <property type="entry name" value="REVERSE TRANSCRIPTASE DOMAIN-CONTAINING PROTEIN"/>
    <property type="match status" value="1"/>
</dbReference>
<feature type="region of interest" description="Disordered" evidence="1">
    <location>
        <begin position="194"/>
        <end position="216"/>
    </location>
</feature>
<dbReference type="AlphaFoldDB" id="A0A8A1LRB5"/>
<feature type="compositionally biased region" description="Polar residues" evidence="1">
    <location>
        <begin position="650"/>
        <end position="660"/>
    </location>
</feature>
<evidence type="ECO:0000313" key="2">
    <source>
        <dbReference type="EMBL" id="QSS54552.1"/>
    </source>
</evidence>
<organism evidence="2 3">
    <name type="scientific">Ajellomyces capsulatus (strain H88)</name>
    <name type="common">Darling's disease fungus</name>
    <name type="synonym">Histoplasma capsulatum</name>
    <dbReference type="NCBI Taxonomy" id="544711"/>
    <lineage>
        <taxon>Eukaryota</taxon>
        <taxon>Fungi</taxon>
        <taxon>Dikarya</taxon>
        <taxon>Ascomycota</taxon>
        <taxon>Pezizomycotina</taxon>
        <taxon>Eurotiomycetes</taxon>
        <taxon>Eurotiomycetidae</taxon>
        <taxon>Onygenales</taxon>
        <taxon>Ajellomycetaceae</taxon>
        <taxon>Histoplasma</taxon>
    </lineage>
</organism>
<name>A0A8A1LRB5_AJEC8</name>
<gene>
    <name evidence="2" type="ORF">I7I53_02131</name>
</gene>
<dbReference type="CDD" id="cd01709">
    <property type="entry name" value="RT_like_1"/>
    <property type="match status" value="1"/>
</dbReference>
<dbReference type="PANTHER" id="PTHR37015">
    <property type="entry name" value="REVERSE TRANSCRIPTASE DOMAIN-CONTAINING PROTEIN"/>
    <property type="match status" value="1"/>
</dbReference>
<dbReference type="PROSITE" id="PS51257">
    <property type="entry name" value="PROKAR_LIPOPROTEIN"/>
    <property type="match status" value="1"/>
</dbReference>
<feature type="compositionally biased region" description="Basic and acidic residues" evidence="1">
    <location>
        <begin position="207"/>
        <end position="216"/>
    </location>
</feature>
<dbReference type="EMBL" id="CP069104">
    <property type="protein sequence ID" value="QSS54552.1"/>
    <property type="molecule type" value="Genomic_DNA"/>
</dbReference>
<evidence type="ECO:0000313" key="3">
    <source>
        <dbReference type="Proteomes" id="UP000663419"/>
    </source>
</evidence>
<sequence>MLNTFRFQQVWRTRNNYFLSVYFSSSCLRPACLIKTNNVSREMTVRMSTTAALPQALQSITATKITELKKQRALFESRKSALLKEANSQTDLRERVRILLEGVTKIQGFPSDGLDTSDKDDAERDWNDSSCDGLTRSRYRNIRRFLFQSKYDSSISSGTLSSWEEELKRALDLRSVKHEHALFFSQLVTEWLTNPNDPAAEEGTEGQSEHVGREEMHEQRAEWESLVFDPAQSDTAAIERYLEQLFAQTRLSQQALKDLRSSVKAFSKDMLADQKAFTPSSLKWITSGVISSGIFSPDKVVILKGFLENEDVAQEVADVLNMRLAQLDTWKWGSEVIPLEMRRQLNGKYRVYMDEDVLDALFLHYLGVQWGVKFKGIFGTFFNSHAWKRNAPPIPKRDLERRQYFLHENPKGDNGAQANLYKTRRETFERSYFMSQLPSTQSQTPTYDSDINGDLSTSPIDRKHSLLHLLITEARVATTLHGKITVLRSDFKWFGPSLPHSTLLTVLKFFHMPQIWLNFFKTFLEAPVRFVNDGPDAPARIRRRGVPMSHSLSDFLGEVLLFCMDYSASKSADGAFLYRLHDDFWFWGQEKLCVRAWGAMTEFSEVMGIEFNEEKTGTARLIGKNPRSSHQETSSSESEGEDDGGADNMSIASSGSDINNNALPTGDVRWGFLKLDEGEGRFIIDQSQVDEHVKELKHQLDACRSIFSWIKAWNSYFARFFVNNFGKPAMCFGREHIEMAISTLQRIENELFMSPSNAYASTPRIHNAVDYLRLVIAQRFNVHNLPDGVFYFPVELGGLDLRNPLIPFLAIRENMRKTPEKTLEKAFIEDEKAYSAAKEQFEKHGPDHTGNFVLNTYRRRHGGRDGSSSPSYKAPETFMSLEEFNKYTETTSRNLVLAYQELLVCPEQISVNRTPELMSEQSRLDDSPDEKLLPISSSWHSMNMYWKWVAELYCREMAKRYGGLAIVERGVVPLGVLKVLREGKVKWQG</sequence>
<protein>
    <submittedName>
        <fullName evidence="2">RT-like superfamily domain-containing protein</fullName>
    </submittedName>
</protein>
<reference evidence="2" key="1">
    <citation type="submission" date="2021-01" db="EMBL/GenBank/DDBJ databases">
        <title>Chromosome-level genome assembly of a human fungal pathogen reveals clustering of transcriptionally co-regulated genes.</title>
        <authorList>
            <person name="Voorhies M."/>
            <person name="Cohen S."/>
            <person name="Shea T.P."/>
            <person name="Petrus S."/>
            <person name="Munoz J.F."/>
            <person name="Poplawski S."/>
            <person name="Goldman W.E."/>
            <person name="Michael T."/>
            <person name="Cuomo C.A."/>
            <person name="Sil A."/>
            <person name="Beyhan S."/>
        </authorList>
    </citation>
    <scope>NUCLEOTIDE SEQUENCE</scope>
    <source>
        <strain evidence="2">H88</strain>
    </source>
</reference>
<dbReference type="VEuPathDB" id="FungiDB:I7I53_02131"/>
<dbReference type="Proteomes" id="UP000663419">
    <property type="component" value="Chromosome 3"/>
</dbReference>
<evidence type="ECO:0000256" key="1">
    <source>
        <dbReference type="SAM" id="MobiDB-lite"/>
    </source>
</evidence>
<proteinExistence type="predicted"/>
<accession>A0A8A1LRB5</accession>
<feature type="region of interest" description="Disordered" evidence="1">
    <location>
        <begin position="620"/>
        <end position="660"/>
    </location>
</feature>